<organism evidence="1 2">
    <name type="scientific">SAR324 cluster bacterium</name>
    <dbReference type="NCBI Taxonomy" id="2024889"/>
    <lineage>
        <taxon>Bacteria</taxon>
        <taxon>Deltaproteobacteria</taxon>
        <taxon>SAR324 cluster</taxon>
    </lineage>
</organism>
<name>A0A2D6YFX0_9DELT</name>
<dbReference type="Proteomes" id="UP000226525">
    <property type="component" value="Unassembled WGS sequence"/>
</dbReference>
<gene>
    <name evidence="1" type="ORF">CMN54_01060</name>
</gene>
<reference evidence="2" key="1">
    <citation type="submission" date="2017-09" db="EMBL/GenBank/DDBJ databases">
        <title>The Reconstruction of 2,631 Draft Metagenome-Assembled Genomes from the Global Oceans.</title>
        <authorList>
            <person name="Tully B.J."/>
            <person name="Graham E.D."/>
            <person name="Heidelberg J.F."/>
        </authorList>
    </citation>
    <scope>NUCLEOTIDE SEQUENCE [LARGE SCALE GENOMIC DNA]</scope>
</reference>
<dbReference type="EMBL" id="NZEX01000011">
    <property type="protein sequence ID" value="MAH62040.1"/>
    <property type="molecule type" value="Genomic_DNA"/>
</dbReference>
<dbReference type="PROSITE" id="PS51257">
    <property type="entry name" value="PROKAR_LIPOPROTEIN"/>
    <property type="match status" value="1"/>
</dbReference>
<evidence type="ECO:0000313" key="1">
    <source>
        <dbReference type="EMBL" id="MAH62040.1"/>
    </source>
</evidence>
<proteinExistence type="predicted"/>
<dbReference type="AlphaFoldDB" id="A0A2D6YFX0"/>
<sequence>MKKLKYITLGILGSGCFACAPLPVQEESFSLANARERQTSSPQCEWEQANCELSVTVQEQSFRLYSKVGLVRMERFDPQTKSWRIETERATGEDYRVVRAAALQEFIYLTECDQKGNRKIQRYRPTDQSWRQLHYKSLGCQS</sequence>
<evidence type="ECO:0000313" key="2">
    <source>
        <dbReference type="Proteomes" id="UP000226525"/>
    </source>
</evidence>
<protein>
    <submittedName>
        <fullName evidence="1">Uncharacterized protein</fullName>
    </submittedName>
</protein>
<accession>A0A2D6YFX0</accession>
<comment type="caution">
    <text evidence="1">The sequence shown here is derived from an EMBL/GenBank/DDBJ whole genome shotgun (WGS) entry which is preliminary data.</text>
</comment>